<dbReference type="AlphaFoldDB" id="C3L4M8"/>
<dbReference type="Proteomes" id="UP000001227">
    <property type="component" value="Chromosome"/>
</dbReference>
<accession>C3L4M8</accession>
<dbReference type="GO" id="GO:0004222">
    <property type="term" value="F:metalloendopeptidase activity"/>
    <property type="evidence" value="ECO:0007669"/>
    <property type="project" value="TreeGrafter"/>
</dbReference>
<dbReference type="SUPFAM" id="SSF51261">
    <property type="entry name" value="Duplicated hybrid motif"/>
    <property type="match status" value="1"/>
</dbReference>
<dbReference type="PANTHER" id="PTHR21666">
    <property type="entry name" value="PEPTIDASE-RELATED"/>
    <property type="match status" value="1"/>
</dbReference>
<evidence type="ECO:0000259" key="1">
    <source>
        <dbReference type="Pfam" id="PF01551"/>
    </source>
</evidence>
<gene>
    <name evidence="2" type="ordered locus">Aasi_1633</name>
</gene>
<protein>
    <recommendedName>
        <fullName evidence="1">M23ase beta-sheet core domain-containing protein</fullName>
    </recommendedName>
</protein>
<organism evidence="2 3">
    <name type="scientific">Amoebophilus asiaticus (strain 5a2)</name>
    <dbReference type="NCBI Taxonomy" id="452471"/>
    <lineage>
        <taxon>Bacteria</taxon>
        <taxon>Pseudomonadati</taxon>
        <taxon>Bacteroidota</taxon>
        <taxon>Cytophagia</taxon>
        <taxon>Cytophagales</taxon>
        <taxon>Amoebophilaceae</taxon>
        <taxon>Candidatus Amoebophilus</taxon>
    </lineage>
</organism>
<dbReference type="InterPro" id="IPR011055">
    <property type="entry name" value="Dup_hybrid_motif"/>
</dbReference>
<sequence length="286" mass="32083">MSLVLAVGITLFYHKYFDSPKEIVLKQANETLKLHYEMLQQEITKGNEILSTLQERDNSLYRTLLEADPIPATIRTAGVGGIDHYQSLPKDHLIVEVAQKIEQLKRKLHIQTKSYDELNRLAKNKEKLLACIPAIQPISNRELKRLASGYGMRLHPVYKVMKLHEGLDFAAPRGTPIYATGDGVVKDVKKSMTGYGNQVVINHGYGFLTRYAHMQSFKVAPGDKVKRGQCIGYVGNTGCTSGPHLHYEVIKNGKKVNPTYYLLSGLSPKEYDTLIRLASAQNKSLD</sequence>
<dbReference type="HOGENOM" id="CLU_029425_2_0_10"/>
<name>C3L4M8_AMOA5</name>
<evidence type="ECO:0000313" key="3">
    <source>
        <dbReference type="Proteomes" id="UP000001227"/>
    </source>
</evidence>
<dbReference type="PANTHER" id="PTHR21666:SF286">
    <property type="entry name" value="LIPOPROTEIN NLPD"/>
    <property type="match status" value="1"/>
</dbReference>
<reference evidence="2 3" key="1">
    <citation type="journal article" date="2010" name="J. Bacteriol.">
        <title>The genome of the amoeba symbiont 'Candidatus Amoebophilus asiaticus' reveals common mechanisms for host cell interaction among amoeba-associated bacteria.</title>
        <authorList>
            <person name="Schmitz-Esser S."/>
            <person name="Tischler P."/>
            <person name="Arnold R."/>
            <person name="Montanaro J."/>
            <person name="Wagner M."/>
            <person name="Rattei T."/>
            <person name="Horn M."/>
        </authorList>
    </citation>
    <scope>NUCLEOTIDE SEQUENCE [LARGE SCALE GENOMIC DNA]</scope>
    <source>
        <strain evidence="2 3">5a2</strain>
    </source>
</reference>
<dbReference type="FunFam" id="2.70.70.10:FF:000006">
    <property type="entry name" value="M23 family peptidase"/>
    <property type="match status" value="1"/>
</dbReference>
<dbReference type="InterPro" id="IPR050570">
    <property type="entry name" value="Cell_wall_metabolism_enzyme"/>
</dbReference>
<evidence type="ECO:0000313" key="2">
    <source>
        <dbReference type="EMBL" id="ACP20946.1"/>
    </source>
</evidence>
<dbReference type="eggNOG" id="COG0739">
    <property type="taxonomic scope" value="Bacteria"/>
</dbReference>
<dbReference type="STRING" id="452471.Aasi_1633"/>
<dbReference type="EMBL" id="CP001102">
    <property type="protein sequence ID" value="ACP20946.1"/>
    <property type="molecule type" value="Genomic_DNA"/>
</dbReference>
<feature type="domain" description="M23ase beta-sheet core" evidence="1">
    <location>
        <begin position="163"/>
        <end position="258"/>
    </location>
</feature>
<proteinExistence type="predicted"/>
<dbReference type="RefSeq" id="WP_012472747.1">
    <property type="nucleotide sequence ID" value="NC_010830.1"/>
</dbReference>
<dbReference type="KEGG" id="aas:Aasi_1633"/>
<dbReference type="InterPro" id="IPR016047">
    <property type="entry name" value="M23ase_b-sheet_dom"/>
</dbReference>
<dbReference type="Gene3D" id="2.70.70.10">
    <property type="entry name" value="Glucose Permease (Domain IIA)"/>
    <property type="match status" value="1"/>
</dbReference>
<dbReference type="CDD" id="cd12797">
    <property type="entry name" value="M23_peptidase"/>
    <property type="match status" value="1"/>
</dbReference>
<dbReference type="Pfam" id="PF01551">
    <property type="entry name" value="Peptidase_M23"/>
    <property type="match status" value="1"/>
</dbReference>
<keyword evidence="3" id="KW-1185">Reference proteome</keyword>